<reference evidence="14 16" key="2">
    <citation type="submission" date="2013-03" db="EMBL/GenBank/DDBJ databases">
        <title>The Genome Sequence of Enterococcus moraviensis BAA-383 (PacBio/Illumina hybrid assembly).</title>
        <authorList>
            <consortium name="The Broad Institute Genomics Platform"/>
            <consortium name="The Broad Institute Genome Sequencing Center for Infectious Disease"/>
            <person name="Earl A."/>
            <person name="Russ C."/>
            <person name="Gilmore M."/>
            <person name="Surin D."/>
            <person name="Walker B."/>
            <person name="Young S."/>
            <person name="Zeng Q."/>
            <person name="Gargeya S."/>
            <person name="Fitzgerald M."/>
            <person name="Haas B."/>
            <person name="Abouelleil A."/>
            <person name="Allen A.W."/>
            <person name="Alvarado L."/>
            <person name="Arachchi H.M."/>
            <person name="Berlin A.M."/>
            <person name="Chapman S.B."/>
            <person name="Gainer-Dewar J."/>
            <person name="Goldberg J."/>
            <person name="Griggs A."/>
            <person name="Gujja S."/>
            <person name="Hansen M."/>
            <person name="Howarth C."/>
            <person name="Imamovic A."/>
            <person name="Ireland A."/>
            <person name="Larimer J."/>
            <person name="McCowan C."/>
            <person name="Murphy C."/>
            <person name="Pearson M."/>
            <person name="Poon T.W."/>
            <person name="Priest M."/>
            <person name="Roberts A."/>
            <person name="Saif S."/>
            <person name="Shea T."/>
            <person name="Sisk P."/>
            <person name="Sykes S."/>
            <person name="Wortman J."/>
            <person name="Nusbaum C."/>
            <person name="Birren B."/>
        </authorList>
    </citation>
    <scope>NUCLEOTIDE SEQUENCE [LARGE SCALE GENOMIC DNA]</scope>
    <source>
        <strain evidence="14 16">ATCC BAA-383</strain>
    </source>
</reference>
<keyword evidence="13" id="KW-0132">Cell division</keyword>
<name>R2R2H2_9ENTE</name>
<dbReference type="SMART" id="SM00843">
    <property type="entry name" value="Ftsk_gamma"/>
    <property type="match status" value="1"/>
</dbReference>
<evidence type="ECO:0000313" key="16">
    <source>
        <dbReference type="Proteomes" id="UP000014157"/>
    </source>
</evidence>
<dbReference type="CDD" id="cd01127">
    <property type="entry name" value="TrwB_TraG_TraD_VirD4"/>
    <property type="match status" value="1"/>
</dbReference>
<dbReference type="GO" id="GO:0016020">
    <property type="term" value="C:membrane"/>
    <property type="evidence" value="ECO:0007669"/>
    <property type="project" value="UniProtKB-SubCell"/>
</dbReference>
<feature type="transmembrane region" description="Helical" evidence="11">
    <location>
        <begin position="57"/>
        <end position="79"/>
    </location>
</feature>
<keyword evidence="6 9" id="KW-0067">ATP-binding</keyword>
<evidence type="ECO:0000256" key="11">
    <source>
        <dbReference type="SAM" id="Phobius"/>
    </source>
</evidence>
<evidence type="ECO:0000256" key="6">
    <source>
        <dbReference type="ARBA" id="ARBA00022840"/>
    </source>
</evidence>
<dbReference type="PANTHER" id="PTHR22683:SF41">
    <property type="entry name" value="DNA TRANSLOCASE FTSK"/>
    <property type="match status" value="1"/>
</dbReference>
<dbReference type="EMBL" id="AJAS01000008">
    <property type="protein sequence ID" value="EOI03050.1"/>
    <property type="molecule type" value="Genomic_DNA"/>
</dbReference>
<dbReference type="SUPFAM" id="SSF46785">
    <property type="entry name" value="Winged helix' DNA-binding domain"/>
    <property type="match status" value="1"/>
</dbReference>
<evidence type="ECO:0000256" key="5">
    <source>
        <dbReference type="ARBA" id="ARBA00022829"/>
    </source>
</evidence>
<dbReference type="SUPFAM" id="SSF52540">
    <property type="entry name" value="P-loop containing nucleoside triphosphate hydrolases"/>
    <property type="match status" value="1"/>
</dbReference>
<keyword evidence="5" id="KW-0159">Chromosome partition</keyword>
<feature type="domain" description="FtsK" evidence="12">
    <location>
        <begin position="442"/>
        <end position="643"/>
    </location>
</feature>
<protein>
    <recommendedName>
        <fullName evidence="3">DNA translocase FtsK</fullName>
    </recommendedName>
</protein>
<dbReference type="InterPro" id="IPR003593">
    <property type="entry name" value="AAA+_ATPase"/>
</dbReference>
<dbReference type="OrthoDB" id="9807790at2"/>
<dbReference type="GO" id="GO:0007059">
    <property type="term" value="P:chromosome segregation"/>
    <property type="evidence" value="ECO:0007669"/>
    <property type="project" value="UniProtKB-KW"/>
</dbReference>
<evidence type="ECO:0000256" key="4">
    <source>
        <dbReference type="ARBA" id="ARBA00022741"/>
    </source>
</evidence>
<dbReference type="EMBL" id="ASWB01000001">
    <property type="protein sequence ID" value="EOT74073.1"/>
    <property type="molecule type" value="Genomic_DNA"/>
</dbReference>
<dbReference type="InterPro" id="IPR018541">
    <property type="entry name" value="Ftsk_gamma"/>
</dbReference>
<evidence type="ECO:0000256" key="2">
    <source>
        <dbReference type="ARBA" id="ARBA00006474"/>
    </source>
</evidence>
<evidence type="ECO:0000256" key="9">
    <source>
        <dbReference type="PROSITE-ProRule" id="PRU00289"/>
    </source>
</evidence>
<evidence type="ECO:0000256" key="1">
    <source>
        <dbReference type="ARBA" id="ARBA00004141"/>
    </source>
</evidence>
<dbReference type="GO" id="GO:0051301">
    <property type="term" value="P:cell division"/>
    <property type="evidence" value="ECO:0007669"/>
    <property type="project" value="UniProtKB-KW"/>
</dbReference>
<dbReference type="Gene3D" id="3.40.50.300">
    <property type="entry name" value="P-loop containing nucleotide triphosphate hydrolases"/>
    <property type="match status" value="1"/>
</dbReference>
<dbReference type="InterPro" id="IPR002543">
    <property type="entry name" value="FtsK_dom"/>
</dbReference>
<comment type="caution">
    <text evidence="13">The sequence shown here is derived from an EMBL/GenBank/DDBJ whole genome shotgun (WGS) entry which is preliminary data.</text>
</comment>
<dbReference type="Gene3D" id="1.10.10.10">
    <property type="entry name" value="Winged helix-like DNA-binding domain superfamily/Winged helix DNA-binding domain"/>
    <property type="match status" value="1"/>
</dbReference>
<dbReference type="SMART" id="SM00382">
    <property type="entry name" value="AAA"/>
    <property type="match status" value="1"/>
</dbReference>
<comment type="subcellular location">
    <subcellularLocation>
        <location evidence="1">Membrane</location>
        <topology evidence="1">Multi-pass membrane protein</topology>
    </subcellularLocation>
</comment>
<keyword evidence="7" id="KW-0238">DNA-binding</keyword>
<evidence type="ECO:0000256" key="7">
    <source>
        <dbReference type="ARBA" id="ARBA00023125"/>
    </source>
</evidence>
<dbReference type="InterPro" id="IPR050206">
    <property type="entry name" value="FtsK/SpoIIIE/SftA"/>
</dbReference>
<dbReference type="PROSITE" id="PS50901">
    <property type="entry name" value="FTSK"/>
    <property type="match status" value="1"/>
</dbReference>
<feature type="region of interest" description="Disordered" evidence="10">
    <location>
        <begin position="764"/>
        <end position="791"/>
    </location>
</feature>
<evidence type="ECO:0000256" key="3">
    <source>
        <dbReference type="ARBA" id="ARBA00020887"/>
    </source>
</evidence>
<dbReference type="Proteomes" id="UP000013781">
    <property type="component" value="Unassembled WGS sequence"/>
</dbReference>
<dbReference type="Proteomes" id="UP000014157">
    <property type="component" value="Unassembled WGS sequence"/>
</dbReference>
<dbReference type="RefSeq" id="WP_010764194.1">
    <property type="nucleotide sequence ID" value="NZ_ASWB01000001.1"/>
</dbReference>
<dbReference type="Pfam" id="PF17854">
    <property type="entry name" value="FtsK_alpha"/>
    <property type="match status" value="1"/>
</dbReference>
<evidence type="ECO:0000259" key="12">
    <source>
        <dbReference type="PROSITE" id="PS50901"/>
    </source>
</evidence>
<dbReference type="PATRIC" id="fig|1158609.3.peg.759"/>
<evidence type="ECO:0000256" key="8">
    <source>
        <dbReference type="ARBA" id="ARBA00025923"/>
    </source>
</evidence>
<feature type="region of interest" description="Disordered" evidence="10">
    <location>
        <begin position="204"/>
        <end position="226"/>
    </location>
</feature>
<dbReference type="InterPro" id="IPR036390">
    <property type="entry name" value="WH_DNA-bd_sf"/>
</dbReference>
<evidence type="ECO:0000313" key="15">
    <source>
        <dbReference type="Proteomes" id="UP000013781"/>
    </source>
</evidence>
<dbReference type="InterPro" id="IPR036388">
    <property type="entry name" value="WH-like_DNA-bd_sf"/>
</dbReference>
<feature type="transmembrane region" description="Helical" evidence="11">
    <location>
        <begin position="155"/>
        <end position="178"/>
    </location>
</feature>
<evidence type="ECO:0000313" key="14">
    <source>
        <dbReference type="EMBL" id="EOT74073.1"/>
    </source>
</evidence>
<keyword evidence="13" id="KW-0131">Cell cycle</keyword>
<comment type="similarity">
    <text evidence="2">Belongs to the FtsK/SpoIIIE/SftA family.</text>
</comment>
<dbReference type="Gene3D" id="3.30.980.40">
    <property type="match status" value="1"/>
</dbReference>
<reference evidence="13 15" key="1">
    <citation type="submission" date="2013-02" db="EMBL/GenBank/DDBJ databases">
        <title>The Genome Sequence of Enterococcus moraviensis BAA-383.</title>
        <authorList>
            <consortium name="The Broad Institute Genome Sequencing Platform"/>
            <consortium name="The Broad Institute Genome Sequencing Center for Infectious Disease"/>
            <person name="Earl A.M."/>
            <person name="Gilmore M.S."/>
            <person name="Lebreton F."/>
            <person name="Walker B."/>
            <person name="Young S.K."/>
            <person name="Zeng Q."/>
            <person name="Gargeya S."/>
            <person name="Fitzgerald M."/>
            <person name="Haas B."/>
            <person name="Abouelleil A."/>
            <person name="Alvarado L."/>
            <person name="Arachchi H.M."/>
            <person name="Berlin A.M."/>
            <person name="Chapman S.B."/>
            <person name="Dewar J."/>
            <person name="Goldberg J."/>
            <person name="Griggs A."/>
            <person name="Gujja S."/>
            <person name="Hansen M."/>
            <person name="Howarth C."/>
            <person name="Imamovic A."/>
            <person name="Larimer J."/>
            <person name="McCowan C."/>
            <person name="Murphy C."/>
            <person name="Neiman D."/>
            <person name="Pearson M."/>
            <person name="Priest M."/>
            <person name="Roberts A."/>
            <person name="Saif S."/>
            <person name="Shea T."/>
            <person name="Sisk P."/>
            <person name="Sykes S."/>
            <person name="Wortman J."/>
            <person name="Nusbaum C."/>
            <person name="Birren B."/>
        </authorList>
    </citation>
    <scope>NUCLEOTIDE SEQUENCE [LARGE SCALE GENOMIC DNA]</scope>
    <source>
        <strain evidence="13 15">ATCC BAA-383</strain>
    </source>
</reference>
<accession>R2R2H2</accession>
<dbReference type="HOGENOM" id="CLU_001981_9_6_9"/>
<dbReference type="Pfam" id="PF01580">
    <property type="entry name" value="FtsK_SpoIIIE"/>
    <property type="match status" value="1"/>
</dbReference>
<keyword evidence="11" id="KW-0812">Transmembrane</keyword>
<dbReference type="InterPro" id="IPR027417">
    <property type="entry name" value="P-loop_NTPase"/>
</dbReference>
<dbReference type="GO" id="GO:0005524">
    <property type="term" value="F:ATP binding"/>
    <property type="evidence" value="ECO:0007669"/>
    <property type="project" value="UniProtKB-UniRule"/>
</dbReference>
<organism evidence="13 15">
    <name type="scientific">Enterococcus moraviensis ATCC BAA-383</name>
    <dbReference type="NCBI Taxonomy" id="1158609"/>
    <lineage>
        <taxon>Bacteria</taxon>
        <taxon>Bacillati</taxon>
        <taxon>Bacillota</taxon>
        <taxon>Bacilli</taxon>
        <taxon>Lactobacillales</taxon>
        <taxon>Enterococcaceae</taxon>
        <taxon>Enterococcus</taxon>
    </lineage>
</organism>
<dbReference type="GO" id="GO:0003677">
    <property type="term" value="F:DNA binding"/>
    <property type="evidence" value="ECO:0007669"/>
    <property type="project" value="UniProtKB-KW"/>
</dbReference>
<dbReference type="AlphaFoldDB" id="R2R2H2"/>
<evidence type="ECO:0000256" key="10">
    <source>
        <dbReference type="SAM" id="MobiDB-lite"/>
    </source>
</evidence>
<dbReference type="InterPro" id="IPR041027">
    <property type="entry name" value="FtsK_alpha"/>
</dbReference>
<evidence type="ECO:0000313" key="13">
    <source>
        <dbReference type="EMBL" id="EOI03050.1"/>
    </source>
</evidence>
<sequence length="791" mass="87203">MAQKRKSAKKKKTKKQQQQQEHLNFIFLGIFFIFFGLFGLLKLGFLGTLIANGLRVVIGNTFSIAAVLLMLYGLSLVIFGKDFPIKKVRPMIGVLFIYLGILLFLHAYMFRNVGTQTPDIMGTTWEFLRMDLKASTVTQNVGGGMIGAGLYSLTFFLVAQLGSYLIAVLLMVIGVFLISMLDFQQVMNGLQVVREKLGSLTAKSEERQTQREAKRAEKRAAKEAKIEQMAQERLRNDVRELTPGEKLAQEARAQVEKNEQEPEQLTLVPIDSFQSQTEAQTLQQKVVAETETEDEGGELDFEISEEAEDRDYELPPSTLLDSIPSADQSGEYQKIEKNIGVLEQTFKSFGVDAKVVKASLGPAVTKFEIQPAVGVKVSKVVSLTDDIALALAAKDVRMEAPIPGKSLIGIEVPNSTVSTVSFRDIIEAAPSHPDKLLEVPLGRDISGMVQSADLAKMPHLLIAGSTGSGKSVAINGIISSILMRAKPHEVKLMMIDPKMVELNVYNGIPHLLTPVVTNPRKAAQALQKVVQEMEFRYEKFAATGVRNISGYNELVIQKNLEDGENRPILPFIVVIVDELADLMMVASNEVEDAIIRLAQMARAAGIHMILATQRPSVDVITGIIKANVPSRMAFAVSSGTDSRTIIDSNGAEKLLGRGDMLFLPMGENKPIRVQGAFISDHEVERIVSFVTEQQEADYQENMMPTEEETTGNSNEASQDELYEEAKALVVEMQTASISLLQRRFRIGYNRAARLVDELEEHGVIGPSEGSKPRKVFLEPIPDDAPIDHGTE</sequence>
<proteinExistence type="inferred from homology"/>
<keyword evidence="16" id="KW-1185">Reference proteome</keyword>
<feature type="binding site" evidence="9">
    <location>
        <begin position="464"/>
        <end position="471"/>
    </location>
    <ligand>
        <name>ATP</name>
        <dbReference type="ChEBI" id="CHEBI:30616"/>
    </ligand>
</feature>
<feature type="transmembrane region" description="Helical" evidence="11">
    <location>
        <begin position="91"/>
        <end position="110"/>
    </location>
</feature>
<keyword evidence="11" id="KW-0472">Membrane</keyword>
<dbReference type="Pfam" id="PF09397">
    <property type="entry name" value="FtsK_gamma"/>
    <property type="match status" value="1"/>
</dbReference>
<keyword evidence="11" id="KW-1133">Transmembrane helix</keyword>
<gene>
    <name evidence="14" type="ORF">I586_01069</name>
    <name evidence="13" type="ORF">UAY_00797</name>
</gene>
<dbReference type="eggNOG" id="COG1674">
    <property type="taxonomic scope" value="Bacteria"/>
</dbReference>
<comment type="subunit">
    <text evidence="8">Homohexamer. Forms a ring that surrounds DNA.</text>
</comment>
<feature type="transmembrane region" description="Helical" evidence="11">
    <location>
        <begin position="21"/>
        <end position="45"/>
    </location>
</feature>
<dbReference type="STRING" id="155617.RV09_GL002801"/>
<keyword evidence="4 9" id="KW-0547">Nucleotide-binding</keyword>
<dbReference type="PANTHER" id="PTHR22683">
    <property type="entry name" value="SPORULATION PROTEIN RELATED"/>
    <property type="match status" value="1"/>
</dbReference>